<organism evidence="2 3">
    <name type="scientific">Mya arenaria</name>
    <name type="common">Soft-shell clam</name>
    <dbReference type="NCBI Taxonomy" id="6604"/>
    <lineage>
        <taxon>Eukaryota</taxon>
        <taxon>Metazoa</taxon>
        <taxon>Spiralia</taxon>
        <taxon>Lophotrochozoa</taxon>
        <taxon>Mollusca</taxon>
        <taxon>Bivalvia</taxon>
        <taxon>Autobranchia</taxon>
        <taxon>Heteroconchia</taxon>
        <taxon>Euheterodonta</taxon>
        <taxon>Imparidentia</taxon>
        <taxon>Neoheterodontei</taxon>
        <taxon>Myida</taxon>
        <taxon>Myoidea</taxon>
        <taxon>Myidae</taxon>
        <taxon>Mya</taxon>
    </lineage>
</organism>
<accession>A0ABY7E9M5</accession>
<keyword evidence="3" id="KW-1185">Reference proteome</keyword>
<evidence type="ECO:0000313" key="2">
    <source>
        <dbReference type="EMBL" id="WAR05680.1"/>
    </source>
</evidence>
<protein>
    <recommendedName>
        <fullName evidence="1">DUF6589 domain-containing protein</fullName>
    </recommendedName>
</protein>
<name>A0ABY7E9M5_MYAAR</name>
<dbReference type="EMBL" id="CP111016">
    <property type="protein sequence ID" value="WAR05680.1"/>
    <property type="molecule type" value="Genomic_DNA"/>
</dbReference>
<evidence type="ECO:0000259" key="1">
    <source>
        <dbReference type="Pfam" id="PF20231"/>
    </source>
</evidence>
<feature type="domain" description="DUF6589" evidence="1">
    <location>
        <begin position="26"/>
        <end position="118"/>
    </location>
</feature>
<sequence length="228" mass="25918">MCDLIDKSENDSEVTDFKKPSIVEKVVLGGDVLTNERAYSAQQAMANGNTDFECLGGFIHRPEGFHRLMNFVQVIYQMFYQQSADRGTLWCLRIVVNQRDVSGPKEVVQNYRHHDSLFLFMALLLKSASEAYKYHGDGARAVRNLKFEGVFAGAIGHTKYRLCLWRTLAYVKCVLSPRKAYEYMWNISCNIVGGLGNNIPNDNLVELMVKTIKKKFKTQGANVRTDCL</sequence>
<gene>
    <name evidence="2" type="ORF">MAR_021049</name>
</gene>
<reference evidence="2" key="1">
    <citation type="submission" date="2022-11" db="EMBL/GenBank/DDBJ databases">
        <title>Centuries of genome instability and evolution in soft-shell clam transmissible cancer (bioRxiv).</title>
        <authorList>
            <person name="Hart S.F.M."/>
            <person name="Yonemitsu M.A."/>
            <person name="Giersch R.M."/>
            <person name="Beal B.F."/>
            <person name="Arriagada G."/>
            <person name="Davis B.W."/>
            <person name="Ostrander E.A."/>
            <person name="Goff S.P."/>
            <person name="Metzger M.J."/>
        </authorList>
    </citation>
    <scope>NUCLEOTIDE SEQUENCE</scope>
    <source>
        <strain evidence="2">MELC-2E11</strain>
        <tissue evidence="2">Siphon/mantle</tissue>
    </source>
</reference>
<dbReference type="Pfam" id="PF20231">
    <property type="entry name" value="DUF6589"/>
    <property type="match status" value="1"/>
</dbReference>
<evidence type="ECO:0000313" key="3">
    <source>
        <dbReference type="Proteomes" id="UP001164746"/>
    </source>
</evidence>
<dbReference type="Proteomes" id="UP001164746">
    <property type="component" value="Chromosome 5"/>
</dbReference>
<proteinExistence type="predicted"/>
<dbReference type="InterPro" id="IPR046496">
    <property type="entry name" value="DUF6589"/>
</dbReference>